<evidence type="ECO:0000256" key="1">
    <source>
        <dbReference type="SAM" id="Phobius"/>
    </source>
</evidence>
<dbReference type="InterPro" id="IPR050817">
    <property type="entry name" value="DjlA_DnaK_co-chaperone"/>
</dbReference>
<reference evidence="3 4" key="1">
    <citation type="journal article" date="2023" name="Hortic Res">
        <title>The complete reference genome for grapevine (Vitis vinifera L.) genetics and breeding.</title>
        <authorList>
            <person name="Shi X."/>
            <person name="Cao S."/>
            <person name="Wang X."/>
            <person name="Huang S."/>
            <person name="Wang Y."/>
            <person name="Liu Z."/>
            <person name="Liu W."/>
            <person name="Leng X."/>
            <person name="Peng Y."/>
            <person name="Wang N."/>
            <person name="Wang Y."/>
            <person name="Ma Z."/>
            <person name="Xu X."/>
            <person name="Zhang F."/>
            <person name="Xue H."/>
            <person name="Zhong H."/>
            <person name="Wang Y."/>
            <person name="Zhang K."/>
            <person name="Velt A."/>
            <person name="Avia K."/>
            <person name="Holtgrawe D."/>
            <person name="Grimplet J."/>
            <person name="Matus J.T."/>
            <person name="Ware D."/>
            <person name="Wu X."/>
            <person name="Wang H."/>
            <person name="Liu C."/>
            <person name="Fang Y."/>
            <person name="Rustenholz C."/>
            <person name="Cheng Z."/>
            <person name="Xiao H."/>
            <person name="Zhou Y."/>
        </authorList>
    </citation>
    <scope>NUCLEOTIDE SEQUENCE [LARGE SCALE GENOMIC DNA]</scope>
    <source>
        <strain evidence="4">cv. Pinot noir / PN40024</strain>
        <tissue evidence="3">Leaf</tissue>
    </source>
</reference>
<dbReference type="SMART" id="SM00271">
    <property type="entry name" value="DnaJ"/>
    <property type="match status" value="1"/>
</dbReference>
<dbReference type="Proteomes" id="UP001227230">
    <property type="component" value="Chromosome 8"/>
</dbReference>
<dbReference type="InterPro" id="IPR018253">
    <property type="entry name" value="DnaJ_domain_CS"/>
</dbReference>
<proteinExistence type="predicted"/>
<gene>
    <name evidence="3" type="ORF">VitviT2T_011946</name>
</gene>
<evidence type="ECO:0000313" key="4">
    <source>
        <dbReference type="Proteomes" id="UP001227230"/>
    </source>
</evidence>
<keyword evidence="1" id="KW-0472">Membrane</keyword>
<dbReference type="CDD" id="cd06257">
    <property type="entry name" value="DnaJ"/>
    <property type="match status" value="1"/>
</dbReference>
<evidence type="ECO:0000259" key="2">
    <source>
        <dbReference type="PROSITE" id="PS50076"/>
    </source>
</evidence>
<name>A0ABY9CEP1_VITVI</name>
<keyword evidence="1" id="KW-0812">Transmembrane</keyword>
<accession>A0ABY9CEP1</accession>
<keyword evidence="4" id="KW-1185">Reference proteome</keyword>
<dbReference type="PROSITE" id="PS50076">
    <property type="entry name" value="DNAJ_2"/>
    <property type="match status" value="1"/>
</dbReference>
<dbReference type="SUPFAM" id="SSF46565">
    <property type="entry name" value="Chaperone J-domain"/>
    <property type="match status" value="1"/>
</dbReference>
<dbReference type="PANTHER" id="PTHR24074">
    <property type="entry name" value="CO-CHAPERONE PROTEIN DJLA"/>
    <property type="match status" value="1"/>
</dbReference>
<dbReference type="Pfam" id="PF00226">
    <property type="entry name" value="DnaJ"/>
    <property type="match status" value="1"/>
</dbReference>
<dbReference type="EMBL" id="CP126655">
    <property type="protein sequence ID" value="WJZ92978.1"/>
    <property type="molecule type" value="Genomic_DNA"/>
</dbReference>
<dbReference type="PRINTS" id="PR00625">
    <property type="entry name" value="JDOMAIN"/>
</dbReference>
<dbReference type="InterPro" id="IPR001623">
    <property type="entry name" value="DnaJ_domain"/>
</dbReference>
<protein>
    <recommendedName>
        <fullName evidence="2">J domain-containing protein</fullName>
    </recommendedName>
</protein>
<dbReference type="InterPro" id="IPR036869">
    <property type="entry name" value="J_dom_sf"/>
</dbReference>
<feature type="domain" description="J" evidence="2">
    <location>
        <begin position="30"/>
        <end position="100"/>
    </location>
</feature>
<dbReference type="Gene3D" id="1.10.287.110">
    <property type="entry name" value="DnaJ domain"/>
    <property type="match status" value="1"/>
</dbReference>
<organism evidence="3 4">
    <name type="scientific">Vitis vinifera</name>
    <name type="common">Grape</name>
    <dbReference type="NCBI Taxonomy" id="29760"/>
    <lineage>
        <taxon>Eukaryota</taxon>
        <taxon>Viridiplantae</taxon>
        <taxon>Streptophyta</taxon>
        <taxon>Embryophyta</taxon>
        <taxon>Tracheophyta</taxon>
        <taxon>Spermatophyta</taxon>
        <taxon>Magnoliopsida</taxon>
        <taxon>eudicotyledons</taxon>
        <taxon>Gunneridae</taxon>
        <taxon>Pentapetalae</taxon>
        <taxon>rosids</taxon>
        <taxon>Vitales</taxon>
        <taxon>Vitaceae</taxon>
        <taxon>Viteae</taxon>
        <taxon>Vitis</taxon>
    </lineage>
</organism>
<evidence type="ECO:0000313" key="3">
    <source>
        <dbReference type="EMBL" id="WJZ92978.1"/>
    </source>
</evidence>
<dbReference type="PROSITE" id="PS00636">
    <property type="entry name" value="DNAJ_1"/>
    <property type="match status" value="1"/>
</dbReference>
<feature type="transmembrane region" description="Helical" evidence="1">
    <location>
        <begin position="148"/>
        <end position="166"/>
    </location>
</feature>
<keyword evidence="1" id="KW-1133">Transmembrane helix</keyword>
<sequence length="200" mass="22442">MLPRSILCAFVVYVDDLFKDTKEGDYAIMDHYEALGIGRNASKGEIKEAFRKLALKYHPDKHAQSPKAVRDGATLRFKQVSEAYEVLSDDRKRSLYNLRSSTAPPGFSGGYAHSYHYNNERPRYSSRPNADAFVSKFEVVLRFLTTRAFLLNVAFAGALLGGMAIIDRSGETLWKMNNSGKSFDEAMESIGKAKAHKDDM</sequence>